<protein>
    <submittedName>
        <fullName evidence="1">Uncharacterized protein</fullName>
    </submittedName>
</protein>
<sequence length="59" mass="5763">MKPVAVIALLLTLAACGVDGEPVPPQVNSTVTLSSSGMSVGTAVTLGRGPFRLGLGAAL</sequence>
<dbReference type="PROSITE" id="PS51257">
    <property type="entry name" value="PROKAR_LIPOPROTEIN"/>
    <property type="match status" value="1"/>
</dbReference>
<name>A0A0F9VBL6_9ZZZZ</name>
<gene>
    <name evidence="1" type="ORF">LCGC14_0105120</name>
</gene>
<comment type="caution">
    <text evidence="1">The sequence shown here is derived from an EMBL/GenBank/DDBJ whole genome shotgun (WGS) entry which is preliminary data.</text>
</comment>
<proteinExistence type="predicted"/>
<organism evidence="1">
    <name type="scientific">marine sediment metagenome</name>
    <dbReference type="NCBI Taxonomy" id="412755"/>
    <lineage>
        <taxon>unclassified sequences</taxon>
        <taxon>metagenomes</taxon>
        <taxon>ecological metagenomes</taxon>
    </lineage>
</organism>
<accession>A0A0F9VBL6</accession>
<dbReference type="AlphaFoldDB" id="A0A0F9VBL6"/>
<reference evidence="1" key="1">
    <citation type="journal article" date="2015" name="Nature">
        <title>Complex archaea that bridge the gap between prokaryotes and eukaryotes.</title>
        <authorList>
            <person name="Spang A."/>
            <person name="Saw J.H."/>
            <person name="Jorgensen S.L."/>
            <person name="Zaremba-Niedzwiedzka K."/>
            <person name="Martijn J."/>
            <person name="Lind A.E."/>
            <person name="van Eijk R."/>
            <person name="Schleper C."/>
            <person name="Guy L."/>
            <person name="Ettema T.J."/>
        </authorList>
    </citation>
    <scope>NUCLEOTIDE SEQUENCE</scope>
</reference>
<evidence type="ECO:0000313" key="1">
    <source>
        <dbReference type="EMBL" id="KKO02556.1"/>
    </source>
</evidence>
<dbReference type="EMBL" id="LAZR01000030">
    <property type="protein sequence ID" value="KKO02556.1"/>
    <property type="molecule type" value="Genomic_DNA"/>
</dbReference>